<dbReference type="EMBL" id="PQAP01000197">
    <property type="protein sequence ID" value="PWB68532.1"/>
    <property type="molecule type" value="Genomic_DNA"/>
</dbReference>
<evidence type="ECO:0000313" key="1">
    <source>
        <dbReference type="EMBL" id="PWB68532.1"/>
    </source>
</evidence>
<sequence>MRTIRTKLSLVGLVALGLVTAGCLVSGTFVISHDFTFTAAEGFYFYPIDVTAEPDWAKHRDDINDIDAVGFEMTMNNENPGPVTFSAYIAPYDTLPQYETKDELDSNAYIVIADLEVPSGTSTMTYAQSLGHIQNLAKFKELAITGKFSYYGVAEGITPGSFTVDPGKVILTVSASD</sequence>
<organism evidence="1 2">
    <name type="scientific">candidate division GN15 bacterium</name>
    <dbReference type="NCBI Taxonomy" id="2072418"/>
    <lineage>
        <taxon>Bacteria</taxon>
        <taxon>candidate division GN15</taxon>
    </lineage>
</organism>
<evidence type="ECO:0000313" key="2">
    <source>
        <dbReference type="Proteomes" id="UP000250918"/>
    </source>
</evidence>
<protein>
    <submittedName>
        <fullName evidence="1">Uncharacterized protein</fullName>
    </submittedName>
</protein>
<proteinExistence type="predicted"/>
<dbReference type="PROSITE" id="PS51257">
    <property type="entry name" value="PROKAR_LIPOPROTEIN"/>
    <property type="match status" value="1"/>
</dbReference>
<accession>A0A855X3E1</accession>
<dbReference type="Proteomes" id="UP000250918">
    <property type="component" value="Unassembled WGS sequence"/>
</dbReference>
<reference evidence="1 2" key="1">
    <citation type="journal article" date="2018" name="ISME J.">
        <title>A methanotrophic archaeon couples anaerobic oxidation of methane to Fe(III) reduction.</title>
        <authorList>
            <person name="Cai C."/>
            <person name="Leu A.O."/>
            <person name="Xie G.J."/>
            <person name="Guo J."/>
            <person name="Feng Y."/>
            <person name="Zhao J.X."/>
            <person name="Tyson G.W."/>
            <person name="Yuan Z."/>
            <person name="Hu S."/>
        </authorList>
    </citation>
    <scope>NUCLEOTIDE SEQUENCE [LARGE SCALE GENOMIC DNA]</scope>
    <source>
        <strain evidence="1">FeB_12</strain>
    </source>
</reference>
<comment type="caution">
    <text evidence="1">The sequence shown here is derived from an EMBL/GenBank/DDBJ whole genome shotgun (WGS) entry which is preliminary data.</text>
</comment>
<name>A0A855X3E1_9BACT</name>
<gene>
    <name evidence="1" type="ORF">C3F09_11480</name>
</gene>
<dbReference type="AlphaFoldDB" id="A0A855X3E1"/>